<accession>A0A8B6HNT6</accession>
<protein>
    <submittedName>
        <fullName evidence="1">Uncharacterized protein</fullName>
    </submittedName>
</protein>
<dbReference type="OrthoDB" id="6152955at2759"/>
<comment type="caution">
    <text evidence="1">The sequence shown here is derived from an EMBL/GenBank/DDBJ whole genome shotgun (WGS) entry which is preliminary data.</text>
</comment>
<evidence type="ECO:0000313" key="1">
    <source>
        <dbReference type="EMBL" id="VDI82546.1"/>
    </source>
</evidence>
<gene>
    <name evidence="1" type="ORF">MGAL_10B022198</name>
</gene>
<sequence length="220" mass="24761">MASELHHHHFKKWEKLFPYIDSGNSGRSVLLPTSFNFLKVISDTATGIFESGLKLASQLSASTQSDNLSQISTWSDDMDTSLDDINSTIQTLSKGSINPLKYQLRTDYEQQKESSKRAVKRKTHTVVNAVLSCIAPGQERKLLKLIQPGESDDQETRCTDMVQLKVHLFHESSNGHTKRQLLSIICQKYTKKELQDMIPGLSTYCIDQARLHASKHGKGK</sequence>
<dbReference type="EMBL" id="UYJE01010370">
    <property type="protein sequence ID" value="VDI82546.1"/>
    <property type="molecule type" value="Genomic_DNA"/>
</dbReference>
<organism evidence="1 2">
    <name type="scientific">Mytilus galloprovincialis</name>
    <name type="common">Mediterranean mussel</name>
    <dbReference type="NCBI Taxonomy" id="29158"/>
    <lineage>
        <taxon>Eukaryota</taxon>
        <taxon>Metazoa</taxon>
        <taxon>Spiralia</taxon>
        <taxon>Lophotrochozoa</taxon>
        <taxon>Mollusca</taxon>
        <taxon>Bivalvia</taxon>
        <taxon>Autobranchia</taxon>
        <taxon>Pteriomorphia</taxon>
        <taxon>Mytilida</taxon>
        <taxon>Mytiloidea</taxon>
        <taxon>Mytilidae</taxon>
        <taxon>Mytilinae</taxon>
        <taxon>Mytilus</taxon>
    </lineage>
</organism>
<evidence type="ECO:0000313" key="2">
    <source>
        <dbReference type="Proteomes" id="UP000596742"/>
    </source>
</evidence>
<dbReference type="AlphaFoldDB" id="A0A8B6HNT6"/>
<dbReference type="Proteomes" id="UP000596742">
    <property type="component" value="Unassembled WGS sequence"/>
</dbReference>
<proteinExistence type="predicted"/>
<keyword evidence="2" id="KW-1185">Reference proteome</keyword>
<name>A0A8B6HNT6_MYTGA</name>
<reference evidence="1" key="1">
    <citation type="submission" date="2018-11" db="EMBL/GenBank/DDBJ databases">
        <authorList>
            <person name="Alioto T."/>
            <person name="Alioto T."/>
        </authorList>
    </citation>
    <scope>NUCLEOTIDE SEQUENCE</scope>
</reference>